<evidence type="ECO:0000256" key="1">
    <source>
        <dbReference type="SAM" id="SignalP"/>
    </source>
</evidence>
<feature type="signal peptide" evidence="1">
    <location>
        <begin position="1"/>
        <end position="19"/>
    </location>
</feature>
<proteinExistence type="evidence at transcript level"/>
<reference evidence="2" key="1">
    <citation type="journal article" date="2014" name="Peptides">
        <title>Transcriptome analysis of neuropeptides and G-protein coupled receptors (GPCRs) for neuropeptides in the brown planthopper Nilaparvata lugens.</title>
        <authorList>
            <person name="Tanaka Y."/>
            <person name="Suetsugu Y."/>
            <person name="Yamamoto K."/>
            <person name="Noda H."/>
            <person name="Shinoda T."/>
        </authorList>
    </citation>
    <scope>NUCLEOTIDE SEQUENCE</scope>
</reference>
<organism evidence="2">
    <name type="scientific">Nilaparvata lugens</name>
    <name type="common">Brown planthopper</name>
    <dbReference type="NCBI Taxonomy" id="108931"/>
    <lineage>
        <taxon>Eukaryota</taxon>
        <taxon>Metazoa</taxon>
        <taxon>Ecdysozoa</taxon>
        <taxon>Arthropoda</taxon>
        <taxon>Hexapoda</taxon>
        <taxon>Insecta</taxon>
        <taxon>Pterygota</taxon>
        <taxon>Neoptera</taxon>
        <taxon>Paraneoptera</taxon>
        <taxon>Hemiptera</taxon>
        <taxon>Auchenorrhyncha</taxon>
        <taxon>Fulgoroidea</taxon>
        <taxon>Delphacidae</taxon>
        <taxon>Delphacinae</taxon>
        <taxon>Nilaparvata</taxon>
    </lineage>
</organism>
<keyword evidence="1" id="KW-0732">Signal</keyword>
<sequence>MRLYLWLAWSLWLVCGVLGGYQGGSSRGDRPRTIRGFKNGISLSTARGFGKRSGLADSEQWLFSADKESFPADWFADEMSKNPELAKVIVQKFIDSNQDGRLSSDELLRPLYSEN</sequence>
<dbReference type="PROSITE" id="PS00018">
    <property type="entry name" value="EF_HAND_1"/>
    <property type="match status" value="1"/>
</dbReference>
<evidence type="ECO:0000313" key="2">
    <source>
        <dbReference type="EMBL" id="BAO00936.1"/>
    </source>
</evidence>
<dbReference type="OrthoDB" id="6627518at2759"/>
<feature type="chain" id="PRO_5004648476" evidence="1">
    <location>
        <begin position="20"/>
        <end position="115"/>
    </location>
</feature>
<dbReference type="InterPro" id="IPR018247">
    <property type="entry name" value="EF_Hand_1_Ca_BS"/>
</dbReference>
<accession>U3U421</accession>
<protein>
    <submittedName>
        <fullName evidence="2">Allatotropin</fullName>
    </submittedName>
</protein>
<dbReference type="EMBL" id="AB817239">
    <property type="protein sequence ID" value="BAO00936.1"/>
    <property type="molecule type" value="mRNA"/>
</dbReference>
<gene>
    <name evidence="2" type="primary">at</name>
</gene>
<name>U3U421_NILLU</name>
<dbReference type="AlphaFoldDB" id="U3U421"/>